<feature type="coiled-coil region" evidence="1">
    <location>
        <begin position="79"/>
        <end position="191"/>
    </location>
</feature>
<reference evidence="4 5" key="1">
    <citation type="submission" date="2016-10" db="EMBL/GenBank/DDBJ databases">
        <authorList>
            <person name="de Groot N.N."/>
        </authorList>
    </citation>
    <scope>NUCLEOTIDE SEQUENCE [LARGE SCALE GENOMIC DNA]</scope>
    <source>
        <strain evidence="4 5">DSM 22012</strain>
    </source>
</reference>
<gene>
    <name evidence="4" type="ORF">SAMN05444390_1011041</name>
</gene>
<protein>
    <submittedName>
        <fullName evidence="4">Replication region DNA-binding N-term</fullName>
    </submittedName>
</protein>
<evidence type="ECO:0000256" key="1">
    <source>
        <dbReference type="SAM" id="Coils"/>
    </source>
</evidence>
<evidence type="ECO:0000313" key="5">
    <source>
        <dbReference type="Proteomes" id="UP000236745"/>
    </source>
</evidence>
<dbReference type="Gene3D" id="1.20.5.340">
    <property type="match status" value="1"/>
</dbReference>
<keyword evidence="4" id="KW-0238">DNA-binding</keyword>
<dbReference type="GO" id="GO:0003677">
    <property type="term" value="F:DNA binding"/>
    <property type="evidence" value="ECO:0007669"/>
    <property type="project" value="UniProtKB-KW"/>
</dbReference>
<accession>A0A1H5WH87</accession>
<evidence type="ECO:0000313" key="4">
    <source>
        <dbReference type="EMBL" id="SEF98591.1"/>
    </source>
</evidence>
<sequence length="369" mass="42566">MLDVSERNLERIFSVADHQLLSGARPEAEAIAAQLELSVDEAGAALERWWQALPGRVEINGRSTLKMPDVPEAITQSFMRIWQQAVQEAKSNMTQVRQKDVVGEEESRRLNEEALRQSQDVYQELESRHREQAVRLEEQRQIAKSLEAEINILRNSLENEANERKRAEQANVNLEHELTQLRKQYDDHRRSTEQRLSEEQHKSVEIQAKMDVEVRHYRGQLDKLRDETGRKESALSRENNDLHTQVARKDAKLDTQKSQIAALEQELANTKQELGGNNRSLAKANSDLLAETNKTKRLEAKVKELGEEIERLNQRVSSNAAEASRREATMRTQLKEKDDELTQTQTRVTALEKRLVTRDDEVRRLSAKL</sequence>
<feature type="region of interest" description="Disordered" evidence="2">
    <location>
        <begin position="224"/>
        <end position="253"/>
    </location>
</feature>
<dbReference type="InterPro" id="IPR021104">
    <property type="entry name" value="KfrA_DNA-bd_N"/>
</dbReference>
<dbReference type="EMBL" id="FNVQ01000001">
    <property type="protein sequence ID" value="SEF98591.1"/>
    <property type="molecule type" value="Genomic_DNA"/>
</dbReference>
<evidence type="ECO:0000256" key="2">
    <source>
        <dbReference type="SAM" id="MobiDB-lite"/>
    </source>
</evidence>
<feature type="compositionally biased region" description="Basic and acidic residues" evidence="2">
    <location>
        <begin position="323"/>
        <end position="340"/>
    </location>
</feature>
<organism evidence="4 5">
    <name type="scientific">Marinobacterium lutimaris</name>
    <dbReference type="NCBI Taxonomy" id="568106"/>
    <lineage>
        <taxon>Bacteria</taxon>
        <taxon>Pseudomonadati</taxon>
        <taxon>Pseudomonadota</taxon>
        <taxon>Gammaproteobacteria</taxon>
        <taxon>Oceanospirillales</taxon>
        <taxon>Oceanospirillaceae</taxon>
        <taxon>Marinobacterium</taxon>
    </lineage>
</organism>
<dbReference type="Pfam" id="PF11740">
    <property type="entry name" value="KfrA_N"/>
    <property type="match status" value="1"/>
</dbReference>
<name>A0A1H5WH87_9GAMM</name>
<dbReference type="Proteomes" id="UP000236745">
    <property type="component" value="Unassembled WGS sequence"/>
</dbReference>
<feature type="region of interest" description="Disordered" evidence="2">
    <location>
        <begin position="316"/>
        <end position="344"/>
    </location>
</feature>
<dbReference type="AlphaFoldDB" id="A0A1H5WH87"/>
<keyword evidence="1" id="KW-0175">Coiled coil</keyword>
<keyword evidence="5" id="KW-1185">Reference proteome</keyword>
<proteinExistence type="predicted"/>
<evidence type="ECO:0000259" key="3">
    <source>
        <dbReference type="Pfam" id="PF11740"/>
    </source>
</evidence>
<feature type="domain" description="KfrA N-terminal DNA-binding" evidence="3">
    <location>
        <begin position="10"/>
        <end position="121"/>
    </location>
</feature>